<comment type="similarity">
    <text evidence="2">Belongs to the ubiquitin-activating E1 family. ULA1 subfamily.</text>
</comment>
<evidence type="ECO:0000256" key="2">
    <source>
        <dbReference type="ARBA" id="ARBA00006868"/>
    </source>
</evidence>
<accession>A0A367K3A7</accession>
<dbReference type="Gene3D" id="3.40.50.720">
    <property type="entry name" value="NAD(P)-binding Rossmann-like Domain"/>
    <property type="match status" value="2"/>
</dbReference>
<dbReference type="PIRSF" id="PIRSF039099">
    <property type="entry name" value="APP-BP1"/>
    <property type="match status" value="1"/>
</dbReference>
<dbReference type="UniPathway" id="UPA00885"/>
<keyword evidence="3" id="KW-0833">Ubl conjugation pathway</keyword>
<dbReference type="InterPro" id="IPR035985">
    <property type="entry name" value="Ubiquitin-activating_enz"/>
</dbReference>
<proteinExistence type="inferred from homology"/>
<organism evidence="5 6">
    <name type="scientific">Rhizopus stolonifer</name>
    <name type="common">Rhizopus nigricans</name>
    <dbReference type="NCBI Taxonomy" id="4846"/>
    <lineage>
        <taxon>Eukaryota</taxon>
        <taxon>Fungi</taxon>
        <taxon>Fungi incertae sedis</taxon>
        <taxon>Mucoromycota</taxon>
        <taxon>Mucoromycotina</taxon>
        <taxon>Mucoromycetes</taxon>
        <taxon>Mucorales</taxon>
        <taxon>Mucorineae</taxon>
        <taxon>Rhizopodaceae</taxon>
        <taxon>Rhizopus</taxon>
    </lineage>
</organism>
<comment type="pathway">
    <text evidence="1">Protein modification; protein neddylation.</text>
</comment>
<dbReference type="InterPro" id="IPR045886">
    <property type="entry name" value="ThiF/MoeB/HesA"/>
</dbReference>
<evidence type="ECO:0000259" key="4">
    <source>
        <dbReference type="Pfam" id="PF00899"/>
    </source>
</evidence>
<sequence>LWATTGQQALEEAHVCLLYVTSTGCEIIKNLVLPGIGNVTLVDHNKVTEDDVRNNFFLDPESVGQSKAQSAAELLQELNEDAKVSFIEKDPLDLIHNDPKALDDFTIIITVNMSEEETLYLSCQYPTKTLFAVKSIGLVGMFSIQAPEHTIIESHPENAIDLRLSCPFQELVEHTASFDLDSLDKTDHAHVPFVIILLKFVEVYKAQYGDVPQSYQDRKKLIEMIHLGMRDPDEENFHEAVSHVWRLASGSHVPSEVRQIFDSPSCQDANENSPYFWILARAVRDFVENEGQGQLPLSGKLPDMKSDTAKYIGLQNVYRQKALADLDAVKKRAQDLLNGSESIISEEIIQTFCKNAGHIKVIQYRPFSKHYEQANKIAQWVKEEDNICYGLVFKAADKFETLFGRLPDSEDYTVLKEQTVEVLENITIPLEKVQELIESESMERTLQNFIRFGNKEVANIAALLGGIVAQETIKLITHQYIPINNTCIFNGITATSNVFEL</sequence>
<dbReference type="AlphaFoldDB" id="A0A367K3A7"/>
<keyword evidence="6" id="KW-1185">Reference proteome</keyword>
<dbReference type="PANTHER" id="PTHR10953">
    <property type="entry name" value="UBIQUITIN-ACTIVATING ENZYME E1"/>
    <property type="match status" value="1"/>
</dbReference>
<dbReference type="Pfam" id="PF00899">
    <property type="entry name" value="ThiF"/>
    <property type="match status" value="1"/>
</dbReference>
<dbReference type="PANTHER" id="PTHR10953:SF29">
    <property type="entry name" value="NEDD8-ACTIVATING ENZYME E1 REGULATORY SUBUNIT"/>
    <property type="match status" value="1"/>
</dbReference>
<reference evidence="5 6" key="1">
    <citation type="journal article" date="2018" name="G3 (Bethesda)">
        <title>Phylogenetic and Phylogenomic Definition of Rhizopus Species.</title>
        <authorList>
            <person name="Gryganskyi A.P."/>
            <person name="Golan J."/>
            <person name="Dolatabadi S."/>
            <person name="Mondo S."/>
            <person name="Robb S."/>
            <person name="Idnurm A."/>
            <person name="Muszewska A."/>
            <person name="Steczkiewicz K."/>
            <person name="Masonjones S."/>
            <person name="Liao H.L."/>
            <person name="Gajdeczka M.T."/>
            <person name="Anike F."/>
            <person name="Vuek A."/>
            <person name="Anishchenko I.M."/>
            <person name="Voigt K."/>
            <person name="de Hoog G.S."/>
            <person name="Smith M.E."/>
            <person name="Heitman J."/>
            <person name="Vilgalys R."/>
            <person name="Stajich J.E."/>
        </authorList>
    </citation>
    <scope>NUCLEOTIDE SEQUENCE [LARGE SCALE GENOMIC DNA]</scope>
    <source>
        <strain evidence="5 6">LSU 92-RS-03</strain>
    </source>
</reference>
<protein>
    <submittedName>
        <fullName evidence="5">NEDD8-activating enzyme E1 regulatory subunit</fullName>
    </submittedName>
</protein>
<dbReference type="InterPro" id="IPR030667">
    <property type="entry name" value="APP-BP1"/>
</dbReference>
<feature type="non-terminal residue" evidence="5">
    <location>
        <position position="1"/>
    </location>
</feature>
<dbReference type="GO" id="GO:0005737">
    <property type="term" value="C:cytoplasm"/>
    <property type="evidence" value="ECO:0007669"/>
    <property type="project" value="TreeGrafter"/>
</dbReference>
<dbReference type="SUPFAM" id="SSF69572">
    <property type="entry name" value="Activating enzymes of the ubiquitin-like proteins"/>
    <property type="match status" value="1"/>
</dbReference>
<dbReference type="GO" id="GO:0019781">
    <property type="term" value="F:NEDD8 activating enzyme activity"/>
    <property type="evidence" value="ECO:0007669"/>
    <property type="project" value="InterPro"/>
</dbReference>
<evidence type="ECO:0000313" key="5">
    <source>
        <dbReference type="EMBL" id="RCH96704.1"/>
    </source>
</evidence>
<feature type="domain" description="THIF-type NAD/FAD binding fold" evidence="4">
    <location>
        <begin position="2"/>
        <end position="493"/>
    </location>
</feature>
<gene>
    <name evidence="5" type="primary">NAE1_2</name>
    <name evidence="5" type="ORF">CU098_003746</name>
</gene>
<dbReference type="Proteomes" id="UP000253551">
    <property type="component" value="Unassembled WGS sequence"/>
</dbReference>
<name>A0A367K3A7_RHIST</name>
<dbReference type="EMBL" id="PJQM01002274">
    <property type="protein sequence ID" value="RCH96704.1"/>
    <property type="molecule type" value="Genomic_DNA"/>
</dbReference>
<comment type="caution">
    <text evidence="5">The sequence shown here is derived from an EMBL/GenBank/DDBJ whole genome shotgun (WGS) entry which is preliminary data.</text>
</comment>
<evidence type="ECO:0000313" key="6">
    <source>
        <dbReference type="Proteomes" id="UP000253551"/>
    </source>
</evidence>
<dbReference type="STRING" id="4846.A0A367K3A7"/>
<evidence type="ECO:0000256" key="1">
    <source>
        <dbReference type="ARBA" id="ARBA00005032"/>
    </source>
</evidence>
<evidence type="ECO:0000256" key="3">
    <source>
        <dbReference type="ARBA" id="ARBA00022786"/>
    </source>
</evidence>
<dbReference type="InterPro" id="IPR000594">
    <property type="entry name" value="ThiF_NAD_FAD-bd"/>
</dbReference>
<dbReference type="GO" id="GO:0045116">
    <property type="term" value="P:protein neddylation"/>
    <property type="evidence" value="ECO:0007669"/>
    <property type="project" value="UniProtKB-UniPathway"/>
</dbReference>
<dbReference type="OrthoDB" id="1708823at2759"/>